<dbReference type="KEGG" id="fya:KMW28_25230"/>
<dbReference type="Gene3D" id="2.60.40.10">
    <property type="entry name" value="Immunoglobulins"/>
    <property type="match status" value="1"/>
</dbReference>
<evidence type="ECO:0000313" key="2">
    <source>
        <dbReference type="EMBL" id="QWG04198.1"/>
    </source>
</evidence>
<organism evidence="2 3">
    <name type="scientific">Flammeovirga yaeyamensis</name>
    <dbReference type="NCBI Taxonomy" id="367791"/>
    <lineage>
        <taxon>Bacteria</taxon>
        <taxon>Pseudomonadati</taxon>
        <taxon>Bacteroidota</taxon>
        <taxon>Cytophagia</taxon>
        <taxon>Cytophagales</taxon>
        <taxon>Flammeovirgaceae</taxon>
        <taxon>Flammeovirga</taxon>
    </lineage>
</organism>
<dbReference type="PROSITE" id="PS51257">
    <property type="entry name" value="PROKAR_LIPOPROTEIN"/>
    <property type="match status" value="1"/>
</dbReference>
<dbReference type="SUPFAM" id="SSF49299">
    <property type="entry name" value="PKD domain"/>
    <property type="match status" value="1"/>
</dbReference>
<gene>
    <name evidence="2" type="ORF">KMW28_25230</name>
</gene>
<dbReference type="RefSeq" id="WP_169663686.1">
    <property type="nucleotide sequence ID" value="NZ_CP076133.1"/>
</dbReference>
<protein>
    <submittedName>
        <fullName evidence="2">PKD domain-containing protein</fullName>
    </submittedName>
</protein>
<dbReference type="Proteomes" id="UP000678679">
    <property type="component" value="Chromosome 2"/>
</dbReference>
<accession>A0AAX1N9E9</accession>
<feature type="region of interest" description="Disordered" evidence="1">
    <location>
        <begin position="644"/>
        <end position="674"/>
    </location>
</feature>
<dbReference type="InterPro" id="IPR011050">
    <property type="entry name" value="Pectin_lyase_fold/virulence"/>
</dbReference>
<dbReference type="SMART" id="SM00710">
    <property type="entry name" value="PbH1"/>
    <property type="match status" value="5"/>
</dbReference>
<evidence type="ECO:0000256" key="1">
    <source>
        <dbReference type="SAM" id="MobiDB-lite"/>
    </source>
</evidence>
<reference evidence="2 3" key="1">
    <citation type="submission" date="2021-05" db="EMBL/GenBank/DDBJ databases">
        <title>Comparative genomic studies on the polysaccharide-degrading batcterial strains of the Flammeovirga genus.</title>
        <authorList>
            <person name="Zewei F."/>
            <person name="Zheng Z."/>
            <person name="Yu L."/>
            <person name="Ruyue G."/>
            <person name="Yanhong M."/>
            <person name="Yuanyuan C."/>
            <person name="Jingyan G."/>
            <person name="Wenjun H."/>
        </authorList>
    </citation>
    <scope>NUCLEOTIDE SEQUENCE [LARGE SCALE GENOMIC DNA]</scope>
    <source>
        <strain evidence="2 3">NBRC:100898</strain>
    </source>
</reference>
<sequence>MKFLKLNLFAAFNLLAFLFLQSCSNEKAIEELIGVVTVDAGEDQTVFLGDKVTLNGSATDSQNESINYLWEFTQIPSGVSSIEVENPTSSTTSFIPTATGTYILRLNAINSSGANDSDEISIVVESGTNSPEEIGGVLNSDRTLTNRIEDPTLPDYIASSDVILQANLTIEAGVKIVFVSESGIDVTSSAYLKAIGTAQEPIILTGVNQLVGAWKGLNIQSNNSNNILDYVEIDYAGQKGFDGANHKTNIMINDQSSISISNSKLTNGGGYGLYLREKTSNLTIFSNNIITLNATAVSAQFHHFHFFDETSDYTGNTNDYIEGMWSATHSDEDMTWNAINVPYKLAENIEVIESDIIIAAGTTIIGSNESGLQILAGGSLNAVGTASDIIIFRGEESLSGKWRGLSFHSNSTNNELTYVEISDAGQKGFDGGNEKANIMVDGDGRLKMTHTKSYNSAGYGLFTRTLTSVLVDFADNTLTENFAPVMTQVNHYHYFDNGSDYTGNTKDYIDSYWSGDETTINATWQALNVPYLLCDNIEYLASDINVDAGAVFHGRQESGIQVQEDGSLKTNGTSTDEIIFQGDQDVNGYWRGLRYLSNSSNNVIMHTIIKNGGQKGFDGGNRKANIEVGTSASLTIENSSISKSGDAGIRVQNGGQLSSTRNSFSGNTGVDIDQ</sequence>
<dbReference type="EMBL" id="CP076133">
    <property type="protein sequence ID" value="QWG04198.1"/>
    <property type="molecule type" value="Genomic_DNA"/>
</dbReference>
<dbReference type="Pfam" id="PF22352">
    <property type="entry name" value="K319L-like_PKD"/>
    <property type="match status" value="1"/>
</dbReference>
<dbReference type="AlphaFoldDB" id="A0AAX1N9E9"/>
<evidence type="ECO:0000313" key="3">
    <source>
        <dbReference type="Proteomes" id="UP000678679"/>
    </source>
</evidence>
<name>A0AAX1N9E9_9BACT</name>
<dbReference type="InterPro" id="IPR006626">
    <property type="entry name" value="PbH1"/>
</dbReference>
<dbReference type="InterPro" id="IPR035986">
    <property type="entry name" value="PKD_dom_sf"/>
</dbReference>
<keyword evidence="3" id="KW-1185">Reference proteome</keyword>
<dbReference type="CDD" id="cd00146">
    <property type="entry name" value="PKD"/>
    <property type="match status" value="1"/>
</dbReference>
<dbReference type="SUPFAM" id="SSF51126">
    <property type="entry name" value="Pectin lyase-like"/>
    <property type="match status" value="1"/>
</dbReference>
<dbReference type="InterPro" id="IPR013783">
    <property type="entry name" value="Ig-like_fold"/>
</dbReference>
<feature type="compositionally biased region" description="Polar residues" evidence="1">
    <location>
        <begin position="653"/>
        <end position="668"/>
    </location>
</feature>
<proteinExistence type="predicted"/>